<dbReference type="Proteomes" id="UP001203297">
    <property type="component" value="Unassembled WGS sequence"/>
</dbReference>
<keyword evidence="4" id="KW-1185">Reference proteome</keyword>
<comment type="caution">
    <text evidence="3">The sequence shown here is derived from an EMBL/GenBank/DDBJ whole genome shotgun (WGS) entry which is preliminary data.</text>
</comment>
<dbReference type="PROSITE" id="PS50196">
    <property type="entry name" value="RANBD1"/>
    <property type="match status" value="1"/>
</dbReference>
<feature type="region of interest" description="Disordered" evidence="1">
    <location>
        <begin position="157"/>
        <end position="210"/>
    </location>
</feature>
<dbReference type="PANTHER" id="PTHR23138:SF87">
    <property type="entry name" value="E3 SUMO-PROTEIN LIGASE RANBP2"/>
    <property type="match status" value="1"/>
</dbReference>
<reference evidence="3" key="1">
    <citation type="journal article" date="2022" name="New Phytol.">
        <title>Evolutionary transition to the ectomycorrhizal habit in the genomes of a hyperdiverse lineage of mushroom-forming fungi.</title>
        <authorList>
            <person name="Looney B."/>
            <person name="Miyauchi S."/>
            <person name="Morin E."/>
            <person name="Drula E."/>
            <person name="Courty P.E."/>
            <person name="Kohler A."/>
            <person name="Kuo A."/>
            <person name="LaButti K."/>
            <person name="Pangilinan J."/>
            <person name="Lipzen A."/>
            <person name="Riley R."/>
            <person name="Andreopoulos W."/>
            <person name="He G."/>
            <person name="Johnson J."/>
            <person name="Nolan M."/>
            <person name="Tritt A."/>
            <person name="Barry K.W."/>
            <person name="Grigoriev I.V."/>
            <person name="Nagy L.G."/>
            <person name="Hibbett D."/>
            <person name="Henrissat B."/>
            <person name="Matheny P.B."/>
            <person name="Labbe J."/>
            <person name="Martin F.M."/>
        </authorList>
    </citation>
    <scope>NUCLEOTIDE SEQUENCE</scope>
    <source>
        <strain evidence="3">BPL690</strain>
    </source>
</reference>
<gene>
    <name evidence="3" type="ORF">B0F90DRAFT_1683491</name>
</gene>
<evidence type="ECO:0000259" key="2">
    <source>
        <dbReference type="PROSITE" id="PS50196"/>
    </source>
</evidence>
<name>A0AAD4QPI3_9AGAM</name>
<dbReference type="FunFam" id="2.30.29.30:FF:000018">
    <property type="entry name" value="E3 SUMO-protein ligase RanBP2"/>
    <property type="match status" value="1"/>
</dbReference>
<evidence type="ECO:0000313" key="4">
    <source>
        <dbReference type="Proteomes" id="UP001203297"/>
    </source>
</evidence>
<dbReference type="Pfam" id="PF00638">
    <property type="entry name" value="Ran_BP1"/>
    <property type="match status" value="1"/>
</dbReference>
<accession>A0AAD4QPI3</accession>
<dbReference type="InterPro" id="IPR000156">
    <property type="entry name" value="Ran_bind_dom"/>
</dbReference>
<dbReference type="PANTHER" id="PTHR23138">
    <property type="entry name" value="RAN BINDING PROTEIN"/>
    <property type="match status" value="1"/>
</dbReference>
<dbReference type="SMART" id="SM00160">
    <property type="entry name" value="RanBD"/>
    <property type="match status" value="1"/>
</dbReference>
<dbReference type="EMBL" id="WTXG01000002">
    <property type="protein sequence ID" value="KAI0306913.1"/>
    <property type="molecule type" value="Genomic_DNA"/>
</dbReference>
<feature type="compositionally biased region" description="Basic and acidic residues" evidence="1">
    <location>
        <begin position="14"/>
        <end position="23"/>
    </location>
</feature>
<dbReference type="Gene3D" id="2.30.29.30">
    <property type="entry name" value="Pleckstrin-homology domain (PH domain)/Phosphotyrosine-binding domain (PTB)"/>
    <property type="match status" value="1"/>
</dbReference>
<dbReference type="GO" id="GO:0005737">
    <property type="term" value="C:cytoplasm"/>
    <property type="evidence" value="ECO:0007669"/>
    <property type="project" value="TreeGrafter"/>
</dbReference>
<feature type="region of interest" description="Disordered" evidence="1">
    <location>
        <begin position="1"/>
        <end position="23"/>
    </location>
</feature>
<organism evidence="3 4">
    <name type="scientific">Multifurca ochricompacta</name>
    <dbReference type="NCBI Taxonomy" id="376703"/>
    <lineage>
        <taxon>Eukaryota</taxon>
        <taxon>Fungi</taxon>
        <taxon>Dikarya</taxon>
        <taxon>Basidiomycota</taxon>
        <taxon>Agaricomycotina</taxon>
        <taxon>Agaricomycetes</taxon>
        <taxon>Russulales</taxon>
        <taxon>Russulaceae</taxon>
        <taxon>Multifurca</taxon>
    </lineage>
</organism>
<feature type="domain" description="RanBD1" evidence="2">
    <location>
        <begin position="22"/>
        <end position="155"/>
    </location>
</feature>
<dbReference type="InterPro" id="IPR045256">
    <property type="entry name" value="RanBP1_RanBD"/>
</dbReference>
<dbReference type="CDD" id="cd13179">
    <property type="entry name" value="RanBD_RanBP1"/>
    <property type="match status" value="1"/>
</dbReference>
<dbReference type="AlphaFoldDB" id="A0AAD4QPI3"/>
<dbReference type="GO" id="GO:0006913">
    <property type="term" value="P:nucleocytoplasmic transport"/>
    <property type="evidence" value="ECO:0007669"/>
    <property type="project" value="InterPro"/>
</dbReference>
<dbReference type="GO" id="GO:0005643">
    <property type="term" value="C:nuclear pore"/>
    <property type="evidence" value="ECO:0007669"/>
    <property type="project" value="TreeGrafter"/>
</dbReference>
<evidence type="ECO:0000256" key="1">
    <source>
        <dbReference type="SAM" id="MobiDB-lite"/>
    </source>
</evidence>
<dbReference type="SUPFAM" id="SSF50729">
    <property type="entry name" value="PH domain-like"/>
    <property type="match status" value="1"/>
</dbReference>
<feature type="compositionally biased region" description="Basic and acidic residues" evidence="1">
    <location>
        <begin position="174"/>
        <end position="186"/>
    </location>
</feature>
<dbReference type="GO" id="GO:0005096">
    <property type="term" value="F:GTPase activator activity"/>
    <property type="evidence" value="ECO:0007669"/>
    <property type="project" value="TreeGrafter"/>
</dbReference>
<dbReference type="InterPro" id="IPR011993">
    <property type="entry name" value="PH-like_dom_sf"/>
</dbReference>
<evidence type="ECO:0000313" key="3">
    <source>
        <dbReference type="EMBL" id="KAI0306913.1"/>
    </source>
</evidence>
<proteinExistence type="predicted"/>
<protein>
    <submittedName>
        <fullName evidence="3">YRB1-ran-specific GTPase-activating protein</fullName>
    </submittedName>
</protein>
<dbReference type="InterPro" id="IPR045255">
    <property type="entry name" value="RanBP1-like"/>
</dbReference>
<sequence length="210" mass="23140">MVDSSTVANPLAPKTEEDHDPHFEPVIKLTEEVETKTNEEDETVIFKLRAKLFRFDSEGKEWKERGTGEARLLQHKETQKIRLVMRREKTLKVCANHLISADMKLQPNIGSDRSWVWKVAADYSEDPPTSETLAIRFANPELAGQFKTAFENARESNTIPANAGDVAVAPVAEGKPEETAEPKGEGEANAPTAVETNPPATGSEEKTGGE</sequence>